<gene>
    <name evidence="2" type="ORF">E8M12_12620</name>
</gene>
<keyword evidence="1" id="KW-1133">Transmembrane helix</keyword>
<keyword evidence="1" id="KW-0472">Membrane</keyword>
<protein>
    <recommendedName>
        <fullName evidence="4">Type 4 fimbrial biogenesis protein PilX N-terminal domain-containing protein</fullName>
    </recommendedName>
</protein>
<dbReference type="Proteomes" id="UP000307999">
    <property type="component" value="Unassembled WGS sequence"/>
</dbReference>
<reference evidence="2 3" key="1">
    <citation type="submission" date="2019-04" db="EMBL/GenBank/DDBJ databases">
        <title>Thalassotalea guangxiensis sp. nov., isolated from sediment of the coastal wetland.</title>
        <authorList>
            <person name="Zheng S."/>
            <person name="Zhang D."/>
        </authorList>
    </citation>
    <scope>NUCLEOTIDE SEQUENCE [LARGE SCALE GENOMIC DNA]</scope>
    <source>
        <strain evidence="2 3">ZS-4</strain>
    </source>
</reference>
<proteinExistence type="predicted"/>
<dbReference type="OrthoDB" id="9936189at2"/>
<feature type="transmembrane region" description="Helical" evidence="1">
    <location>
        <begin position="21"/>
        <end position="41"/>
    </location>
</feature>
<evidence type="ECO:0000256" key="1">
    <source>
        <dbReference type="SAM" id="Phobius"/>
    </source>
</evidence>
<dbReference type="RefSeq" id="WP_136736510.1">
    <property type="nucleotide sequence ID" value="NZ_SWDB01000030.1"/>
</dbReference>
<dbReference type="EMBL" id="SWDB01000030">
    <property type="protein sequence ID" value="TKB44250.1"/>
    <property type="molecule type" value="Genomic_DNA"/>
</dbReference>
<organism evidence="2 3">
    <name type="scientific">Thalassotalea mangrovi</name>
    <dbReference type="NCBI Taxonomy" id="2572245"/>
    <lineage>
        <taxon>Bacteria</taxon>
        <taxon>Pseudomonadati</taxon>
        <taxon>Pseudomonadota</taxon>
        <taxon>Gammaproteobacteria</taxon>
        <taxon>Alteromonadales</taxon>
        <taxon>Colwelliaceae</taxon>
        <taxon>Thalassotalea</taxon>
    </lineage>
</organism>
<evidence type="ECO:0000313" key="2">
    <source>
        <dbReference type="EMBL" id="TKB44250.1"/>
    </source>
</evidence>
<comment type="caution">
    <text evidence="2">The sequence shown here is derived from an EMBL/GenBank/DDBJ whole genome shotgun (WGS) entry which is preliminary data.</text>
</comment>
<dbReference type="AlphaFoldDB" id="A0A4U1B3U6"/>
<keyword evidence="3" id="KW-1185">Reference proteome</keyword>
<sequence length="170" mass="18864">MRVQSTKSSTPTLKIRTGAGFILASTLIFLMILSLVSGALFNQIIQSQQQGNLAISHIRLLNAQQHVANQAKNFAWDLIANEQNLTVPASGFCPFALKDTQAMNEWKSASDASVVGSEHWRYRLVYTGEVQTSANSSMHTFTLQQINLDWQSVTPKEQLLKIIETTPSNE</sequence>
<evidence type="ECO:0008006" key="4">
    <source>
        <dbReference type="Google" id="ProtNLM"/>
    </source>
</evidence>
<name>A0A4U1B3U6_9GAMM</name>
<accession>A0A4U1B3U6</accession>
<evidence type="ECO:0000313" key="3">
    <source>
        <dbReference type="Proteomes" id="UP000307999"/>
    </source>
</evidence>
<keyword evidence="1" id="KW-0812">Transmembrane</keyword>